<name>A0ABN9UTR0_9DINO</name>
<dbReference type="Proteomes" id="UP001189429">
    <property type="component" value="Unassembled WGS sequence"/>
</dbReference>
<comment type="caution">
    <text evidence="1">The sequence shown here is derived from an EMBL/GenBank/DDBJ whole genome shotgun (WGS) entry which is preliminary data.</text>
</comment>
<sequence>AGQMCPGKAAAPCGERAGECRARCNDVSLFMQGEGQQCGASGSGGHFCGSSRGLAAGLAEHLRGGG</sequence>
<feature type="non-terminal residue" evidence="1">
    <location>
        <position position="1"/>
    </location>
</feature>
<gene>
    <name evidence="1" type="ORF">PCOR1329_LOCUS50448</name>
</gene>
<proteinExistence type="predicted"/>
<evidence type="ECO:0008006" key="3">
    <source>
        <dbReference type="Google" id="ProtNLM"/>
    </source>
</evidence>
<organism evidence="1 2">
    <name type="scientific">Prorocentrum cordatum</name>
    <dbReference type="NCBI Taxonomy" id="2364126"/>
    <lineage>
        <taxon>Eukaryota</taxon>
        <taxon>Sar</taxon>
        <taxon>Alveolata</taxon>
        <taxon>Dinophyceae</taxon>
        <taxon>Prorocentrales</taxon>
        <taxon>Prorocentraceae</taxon>
        <taxon>Prorocentrum</taxon>
    </lineage>
</organism>
<dbReference type="EMBL" id="CAUYUJ010016106">
    <property type="protein sequence ID" value="CAK0861904.1"/>
    <property type="molecule type" value="Genomic_DNA"/>
</dbReference>
<reference evidence="1" key="1">
    <citation type="submission" date="2023-10" db="EMBL/GenBank/DDBJ databases">
        <authorList>
            <person name="Chen Y."/>
            <person name="Shah S."/>
            <person name="Dougan E. K."/>
            <person name="Thang M."/>
            <person name="Chan C."/>
        </authorList>
    </citation>
    <scope>NUCLEOTIDE SEQUENCE [LARGE SCALE GENOMIC DNA]</scope>
</reference>
<accession>A0ABN9UTR0</accession>
<evidence type="ECO:0000313" key="1">
    <source>
        <dbReference type="EMBL" id="CAK0861904.1"/>
    </source>
</evidence>
<protein>
    <recommendedName>
        <fullName evidence="3">Cellulase</fullName>
    </recommendedName>
</protein>
<feature type="non-terminal residue" evidence="1">
    <location>
        <position position="66"/>
    </location>
</feature>
<keyword evidence="2" id="KW-1185">Reference proteome</keyword>
<evidence type="ECO:0000313" key="2">
    <source>
        <dbReference type="Proteomes" id="UP001189429"/>
    </source>
</evidence>